<name>A0AAV7S9C3_PLEWA</name>
<accession>A0AAV7S9C3</accession>
<evidence type="ECO:0008006" key="4">
    <source>
        <dbReference type="Google" id="ProtNLM"/>
    </source>
</evidence>
<dbReference type="AlphaFoldDB" id="A0AAV7S9C3"/>
<gene>
    <name evidence="2" type="ORF">NDU88_001138</name>
</gene>
<protein>
    <recommendedName>
        <fullName evidence="4">SAP domain-containing protein</fullName>
    </recommendedName>
</protein>
<keyword evidence="3" id="KW-1185">Reference proteome</keyword>
<evidence type="ECO:0000313" key="3">
    <source>
        <dbReference type="Proteomes" id="UP001066276"/>
    </source>
</evidence>
<evidence type="ECO:0000313" key="2">
    <source>
        <dbReference type="EMBL" id="KAJ1160643.1"/>
    </source>
</evidence>
<organism evidence="2 3">
    <name type="scientific">Pleurodeles waltl</name>
    <name type="common">Iberian ribbed newt</name>
    <dbReference type="NCBI Taxonomy" id="8319"/>
    <lineage>
        <taxon>Eukaryota</taxon>
        <taxon>Metazoa</taxon>
        <taxon>Chordata</taxon>
        <taxon>Craniata</taxon>
        <taxon>Vertebrata</taxon>
        <taxon>Euteleostomi</taxon>
        <taxon>Amphibia</taxon>
        <taxon>Batrachia</taxon>
        <taxon>Caudata</taxon>
        <taxon>Salamandroidea</taxon>
        <taxon>Salamandridae</taxon>
        <taxon>Pleurodelinae</taxon>
        <taxon>Pleurodeles</taxon>
    </lineage>
</organism>
<reference evidence="2" key="1">
    <citation type="journal article" date="2022" name="bioRxiv">
        <title>Sequencing and chromosome-scale assembly of the giantPleurodeles waltlgenome.</title>
        <authorList>
            <person name="Brown T."/>
            <person name="Elewa A."/>
            <person name="Iarovenko S."/>
            <person name="Subramanian E."/>
            <person name="Araus A.J."/>
            <person name="Petzold A."/>
            <person name="Susuki M."/>
            <person name="Suzuki K.-i.T."/>
            <person name="Hayashi T."/>
            <person name="Toyoda A."/>
            <person name="Oliveira C."/>
            <person name="Osipova E."/>
            <person name="Leigh N.D."/>
            <person name="Simon A."/>
            <person name="Yun M.H."/>
        </authorList>
    </citation>
    <scope>NUCLEOTIDE SEQUENCE</scope>
    <source>
        <strain evidence="2">20211129_DDA</strain>
        <tissue evidence="2">Liver</tissue>
    </source>
</reference>
<feature type="region of interest" description="Disordered" evidence="1">
    <location>
        <begin position="67"/>
        <end position="104"/>
    </location>
</feature>
<dbReference type="EMBL" id="JANPWB010000008">
    <property type="protein sequence ID" value="KAJ1160643.1"/>
    <property type="molecule type" value="Genomic_DNA"/>
</dbReference>
<sequence>MVDSSQAEVDEIYDPIGSHQIIDELVNVNNLTKVELQNLCKERGLNVGKKVSKVGLQSALRTYGELKRKQAVAPEDDDEGDLRPNEDENQDPVENPELPQQVNQDIREWGREECVFYRPVTNGVERQNEERKLKLELATLKFKNEKAKKGLWLKAN</sequence>
<comment type="caution">
    <text evidence="2">The sequence shown here is derived from an EMBL/GenBank/DDBJ whole genome shotgun (WGS) entry which is preliminary data.</text>
</comment>
<evidence type="ECO:0000256" key="1">
    <source>
        <dbReference type="SAM" id="MobiDB-lite"/>
    </source>
</evidence>
<proteinExistence type="predicted"/>
<dbReference type="Proteomes" id="UP001066276">
    <property type="component" value="Chromosome 4_2"/>
</dbReference>